<proteinExistence type="predicted"/>
<dbReference type="PANTHER" id="PTHR48050">
    <property type="entry name" value="STEROL 3-BETA-GLUCOSYLTRANSFERASE"/>
    <property type="match status" value="1"/>
</dbReference>
<dbReference type="InterPro" id="IPR050426">
    <property type="entry name" value="Glycosyltransferase_28"/>
</dbReference>
<keyword evidence="2" id="KW-1185">Reference proteome</keyword>
<comment type="caution">
    <text evidence="1">The sequence shown here is derived from an EMBL/GenBank/DDBJ whole genome shotgun (WGS) entry which is preliminary data.</text>
</comment>
<protein>
    <recommendedName>
        <fullName evidence="3">Glycosyltransferase</fullName>
    </recommendedName>
</protein>
<dbReference type="Gene3D" id="3.40.50.2000">
    <property type="entry name" value="Glycogen Phosphorylase B"/>
    <property type="match status" value="1"/>
</dbReference>
<dbReference type="Proteomes" id="UP000050509">
    <property type="component" value="Unassembled WGS sequence"/>
</dbReference>
<sequence length="96" mass="10217">TAAGLAAGKPTLIVPHMADQPFWGRRVFELGVGPRPLPRGQLSADTLAQRIDALLGTPRFAANASALGERIRAEDGVATAVAWIERFCAARKPLRS</sequence>
<evidence type="ECO:0000313" key="1">
    <source>
        <dbReference type="EMBL" id="KPV48382.1"/>
    </source>
</evidence>
<accession>A0A0P9CRW5</accession>
<feature type="non-terminal residue" evidence="1">
    <location>
        <position position="1"/>
    </location>
</feature>
<organism evidence="1 2">
    <name type="scientific">Kouleothrix aurantiaca</name>
    <dbReference type="NCBI Taxonomy" id="186479"/>
    <lineage>
        <taxon>Bacteria</taxon>
        <taxon>Bacillati</taxon>
        <taxon>Chloroflexota</taxon>
        <taxon>Chloroflexia</taxon>
        <taxon>Chloroflexales</taxon>
        <taxon>Roseiflexineae</taxon>
        <taxon>Roseiflexaceae</taxon>
        <taxon>Kouleothrix</taxon>
    </lineage>
</organism>
<dbReference type="SUPFAM" id="SSF53756">
    <property type="entry name" value="UDP-Glycosyltransferase/glycogen phosphorylase"/>
    <property type="match status" value="1"/>
</dbReference>
<dbReference type="EMBL" id="LJCR01002697">
    <property type="protein sequence ID" value="KPV48382.1"/>
    <property type="molecule type" value="Genomic_DNA"/>
</dbReference>
<name>A0A0P9CRW5_9CHLR</name>
<reference evidence="1 2" key="1">
    <citation type="submission" date="2015-09" db="EMBL/GenBank/DDBJ databases">
        <title>Draft genome sequence of Kouleothrix aurantiaca JCM 19913.</title>
        <authorList>
            <person name="Hemp J."/>
        </authorList>
    </citation>
    <scope>NUCLEOTIDE SEQUENCE [LARGE SCALE GENOMIC DNA]</scope>
    <source>
        <strain evidence="1 2">COM-B</strain>
    </source>
</reference>
<dbReference type="AlphaFoldDB" id="A0A0P9CRW5"/>
<dbReference type="PANTHER" id="PTHR48050:SF13">
    <property type="entry name" value="STEROL 3-BETA-GLUCOSYLTRANSFERASE UGT80A2"/>
    <property type="match status" value="1"/>
</dbReference>
<gene>
    <name evidence="1" type="ORF">SE17_38365</name>
</gene>
<evidence type="ECO:0008006" key="3">
    <source>
        <dbReference type="Google" id="ProtNLM"/>
    </source>
</evidence>
<evidence type="ECO:0000313" key="2">
    <source>
        <dbReference type="Proteomes" id="UP000050509"/>
    </source>
</evidence>